<accession>A0ABM7RVF2</accession>
<dbReference type="InterPro" id="IPR000801">
    <property type="entry name" value="Esterase-like"/>
</dbReference>
<dbReference type="Proteomes" id="UP000218595">
    <property type="component" value="Chromosome"/>
</dbReference>
<gene>
    <name evidence="7" type="primary">fghA</name>
    <name evidence="7" type="ORF">LAB08_R36410</name>
</gene>
<evidence type="ECO:0000313" key="8">
    <source>
        <dbReference type="Proteomes" id="UP000218595"/>
    </source>
</evidence>
<evidence type="ECO:0000256" key="4">
    <source>
        <dbReference type="ARBA" id="ARBA00047590"/>
    </source>
</evidence>
<organism evidence="7 8">
    <name type="scientific">Pseudomonas izuensis</name>
    <dbReference type="NCBI Taxonomy" id="2684212"/>
    <lineage>
        <taxon>Bacteria</taxon>
        <taxon>Pseudomonadati</taxon>
        <taxon>Pseudomonadota</taxon>
        <taxon>Gammaproteobacteria</taxon>
        <taxon>Pseudomonadales</taxon>
        <taxon>Pseudomonadaceae</taxon>
        <taxon>Pseudomonas</taxon>
    </lineage>
</organism>
<dbReference type="SUPFAM" id="SSF53474">
    <property type="entry name" value="alpha/beta-Hydrolases"/>
    <property type="match status" value="1"/>
</dbReference>
<keyword evidence="8" id="KW-1185">Reference proteome</keyword>
<evidence type="ECO:0000256" key="3">
    <source>
        <dbReference type="ARBA" id="ARBA00022801"/>
    </source>
</evidence>
<dbReference type="Gene3D" id="3.40.50.1820">
    <property type="entry name" value="alpha/beta hydrolase"/>
    <property type="match status" value="1"/>
</dbReference>
<evidence type="ECO:0000256" key="2">
    <source>
        <dbReference type="ARBA" id="ARBA00022487"/>
    </source>
</evidence>
<comment type="similarity">
    <text evidence="1 6">Belongs to the esterase D family.</text>
</comment>
<dbReference type="NCBIfam" id="TIGR02821">
    <property type="entry name" value="fghA_ester_D"/>
    <property type="match status" value="1"/>
</dbReference>
<evidence type="ECO:0000256" key="6">
    <source>
        <dbReference type="RuleBase" id="RU363068"/>
    </source>
</evidence>
<evidence type="ECO:0000256" key="5">
    <source>
        <dbReference type="NCBIfam" id="TIGR02821"/>
    </source>
</evidence>
<evidence type="ECO:0000256" key="1">
    <source>
        <dbReference type="ARBA" id="ARBA00005622"/>
    </source>
</evidence>
<keyword evidence="3 6" id="KW-0378">Hydrolase</keyword>
<dbReference type="PANTHER" id="PTHR10061">
    <property type="entry name" value="S-FORMYLGLUTATHIONE HYDROLASE"/>
    <property type="match status" value="1"/>
</dbReference>
<dbReference type="EC" id="3.1.2.12" evidence="5 6"/>
<dbReference type="InterPro" id="IPR014186">
    <property type="entry name" value="S-formylglutathione_hydrol"/>
</dbReference>
<comment type="catalytic activity">
    <reaction evidence="4 6">
        <text>S-formylglutathione + H2O = formate + glutathione + H(+)</text>
        <dbReference type="Rhea" id="RHEA:14961"/>
        <dbReference type="ChEBI" id="CHEBI:15377"/>
        <dbReference type="ChEBI" id="CHEBI:15378"/>
        <dbReference type="ChEBI" id="CHEBI:15740"/>
        <dbReference type="ChEBI" id="CHEBI:57688"/>
        <dbReference type="ChEBI" id="CHEBI:57925"/>
        <dbReference type="EC" id="3.1.2.12"/>
    </reaction>
</comment>
<dbReference type="InterPro" id="IPR029058">
    <property type="entry name" value="AB_hydrolase_fold"/>
</dbReference>
<dbReference type="GO" id="GO:0016787">
    <property type="term" value="F:hydrolase activity"/>
    <property type="evidence" value="ECO:0007669"/>
    <property type="project" value="UniProtKB-KW"/>
</dbReference>
<name>A0ABM7RVF2_9PSED</name>
<dbReference type="PANTHER" id="PTHR10061:SF1">
    <property type="entry name" value="S-FORMYLGLUTATHIONE HYDROLASE YEIG"/>
    <property type="match status" value="1"/>
</dbReference>
<protein>
    <recommendedName>
        <fullName evidence="5 6">S-formylglutathione hydrolase</fullName>
        <ecNumber evidence="5 6">3.1.2.12</ecNumber>
    </recommendedName>
</protein>
<comment type="function">
    <text evidence="6">Serine hydrolase involved in the detoxification of formaldehyde.</text>
</comment>
<sequence length="282" mass="31101">MELISSNKTFGGHLNKYRHASSVVACEMTFSVFLPAQADVGVRLPVLYWLAGLTGNEDTFVQKAGALRVAADLGLIIVAPDTSPRGSEVPDSAPEEWAWGQSAGFYVNATEKPWSDHYNMYDYVVNELPGLIDRHFPTSGRCGISGHSMGGHGALVCALRNPQKYLSISAFEPICNPARTPWGIQAFSGYLGADRQSWLSWDASELLASCQSNLSILVEFGGADEYLDEELKPCTLLGAISNSRCELEIRVRQGYDHSHYFIASFIEDHLRYHYKKLVSSTL</sequence>
<reference evidence="7 8" key="1">
    <citation type="submission" date="2016-04" db="EMBL/GenBank/DDBJ databases">
        <title>Complete genome sequence of Pseudomonas sp. LAB-08 isolated from TCE contaminated aquifer soil.</title>
        <authorList>
            <person name="Dohra H."/>
            <person name="Suzuki K."/>
            <person name="Fatma A."/>
            <person name="Inuzuka Y."/>
            <person name="Honjo M."/>
            <person name="Tashiro Y."/>
            <person name="Futamata H."/>
        </authorList>
    </citation>
    <scope>NUCLEOTIDE SEQUENCE [LARGE SCALE GENOMIC DNA]</scope>
    <source>
        <strain evidence="7 8">LAB-08</strain>
    </source>
</reference>
<keyword evidence="2 6" id="KW-0719">Serine esterase</keyword>
<evidence type="ECO:0000313" key="7">
    <source>
        <dbReference type="EMBL" id="BCX68999.1"/>
    </source>
</evidence>
<dbReference type="Pfam" id="PF00756">
    <property type="entry name" value="Esterase"/>
    <property type="match status" value="1"/>
</dbReference>
<dbReference type="EMBL" id="AP017423">
    <property type="protein sequence ID" value="BCX68999.1"/>
    <property type="molecule type" value="Genomic_DNA"/>
</dbReference>
<proteinExistence type="inferred from homology"/>